<gene>
    <name evidence="2" type="ORF">DW794_06815</name>
    <name evidence="1" type="ORF">F2Y35_16490</name>
</gene>
<dbReference type="Proteomes" id="UP000491168">
    <property type="component" value="Unassembled WGS sequence"/>
</dbReference>
<evidence type="ECO:0000313" key="4">
    <source>
        <dbReference type="Proteomes" id="UP000491168"/>
    </source>
</evidence>
<dbReference type="AlphaFoldDB" id="A0A414FMG1"/>
<reference evidence="2 3" key="1">
    <citation type="submission" date="2018-08" db="EMBL/GenBank/DDBJ databases">
        <title>A genome reference for cultivated species of the human gut microbiota.</title>
        <authorList>
            <person name="Zou Y."/>
            <person name="Xue W."/>
            <person name="Luo G."/>
        </authorList>
    </citation>
    <scope>NUCLEOTIDE SEQUENCE [LARGE SCALE GENOMIC DNA]</scope>
    <source>
        <strain evidence="2 3">AM31-16AC</strain>
    </source>
</reference>
<protein>
    <submittedName>
        <fullName evidence="2">Uncharacterized protein</fullName>
    </submittedName>
</protein>
<accession>A0A414FMG1</accession>
<evidence type="ECO:0000313" key="2">
    <source>
        <dbReference type="EMBL" id="RHD50184.1"/>
    </source>
</evidence>
<dbReference type="Proteomes" id="UP000284689">
    <property type="component" value="Unassembled WGS sequence"/>
</dbReference>
<proteinExistence type="predicted"/>
<dbReference type="RefSeq" id="WP_122264366.1">
    <property type="nucleotide sequence ID" value="NZ_QSJD01000008.1"/>
</dbReference>
<comment type="caution">
    <text evidence="2">The sequence shown here is derived from an EMBL/GenBank/DDBJ whole genome shotgun (WGS) entry which is preliminary data.</text>
</comment>
<name>A0A414FMG1_9BACE</name>
<sequence>MAKKNISKILEQVEHIFLKHCFSYEEVSSKEVCIEPKRYNKLYLTAQGRKHNYNAMFDISKDYPCLVNFKTL</sequence>
<reference evidence="1 4" key="2">
    <citation type="journal article" date="2019" name="Nat. Med.">
        <title>A library of human gut bacterial isolates paired with longitudinal multiomics data enables mechanistic microbiome research.</title>
        <authorList>
            <person name="Poyet M."/>
            <person name="Groussin M."/>
            <person name="Gibbons S.M."/>
            <person name="Avila-Pacheco J."/>
            <person name="Jiang X."/>
            <person name="Kearney S.M."/>
            <person name="Perrotta A.R."/>
            <person name="Berdy B."/>
            <person name="Zhao S."/>
            <person name="Lieberman T.D."/>
            <person name="Swanson P.K."/>
            <person name="Smith M."/>
            <person name="Roesemann S."/>
            <person name="Alexander J.E."/>
            <person name="Rich S.A."/>
            <person name="Livny J."/>
            <person name="Vlamakis H."/>
            <person name="Clish C."/>
            <person name="Bullock K."/>
            <person name="Deik A."/>
            <person name="Scott J."/>
            <person name="Pierce K.A."/>
            <person name="Xavier R.J."/>
            <person name="Alm E.J."/>
        </authorList>
    </citation>
    <scope>NUCLEOTIDE SEQUENCE [LARGE SCALE GENOMIC DNA]</scope>
    <source>
        <strain evidence="1 4">BIOML-A21</strain>
    </source>
</reference>
<organism evidence="2 3">
    <name type="scientific">Bacteroides caccae</name>
    <dbReference type="NCBI Taxonomy" id="47678"/>
    <lineage>
        <taxon>Bacteria</taxon>
        <taxon>Pseudomonadati</taxon>
        <taxon>Bacteroidota</taxon>
        <taxon>Bacteroidia</taxon>
        <taxon>Bacteroidales</taxon>
        <taxon>Bacteroidaceae</taxon>
        <taxon>Bacteroides</taxon>
    </lineage>
</organism>
<evidence type="ECO:0000313" key="3">
    <source>
        <dbReference type="Proteomes" id="UP000284689"/>
    </source>
</evidence>
<dbReference type="EMBL" id="VVYF01000017">
    <property type="protein sequence ID" value="KAA5489300.1"/>
    <property type="molecule type" value="Genomic_DNA"/>
</dbReference>
<evidence type="ECO:0000313" key="1">
    <source>
        <dbReference type="EMBL" id="KAA5489300.1"/>
    </source>
</evidence>
<dbReference type="EMBL" id="QSJD01000008">
    <property type="protein sequence ID" value="RHD50184.1"/>
    <property type="molecule type" value="Genomic_DNA"/>
</dbReference>